<dbReference type="PANTHER" id="PTHR30137:SF8">
    <property type="entry name" value="BLR5498 PROTEIN"/>
    <property type="match status" value="1"/>
</dbReference>
<dbReference type="GO" id="GO:0005829">
    <property type="term" value="C:cytosol"/>
    <property type="evidence" value="ECO:0007669"/>
    <property type="project" value="TreeGrafter"/>
</dbReference>
<dbReference type="InterPro" id="IPR036661">
    <property type="entry name" value="Luciferase-like_sf"/>
</dbReference>
<dbReference type="GO" id="GO:0016705">
    <property type="term" value="F:oxidoreductase activity, acting on paired donors, with incorporation or reduction of molecular oxygen"/>
    <property type="evidence" value="ECO:0007669"/>
    <property type="project" value="InterPro"/>
</dbReference>
<keyword evidence="1" id="KW-0560">Oxidoreductase</keyword>
<proteinExistence type="predicted"/>
<dbReference type="Gene3D" id="3.20.20.30">
    <property type="entry name" value="Luciferase-like domain"/>
    <property type="match status" value="1"/>
</dbReference>
<comment type="caution">
    <text evidence="4">The sequence shown here is derived from an EMBL/GenBank/DDBJ whole genome shotgun (WGS) entry which is preliminary data.</text>
</comment>
<organism evidence="4 5">
    <name type="scientific">Mycobacterium saskatchewanense</name>
    <dbReference type="NCBI Taxonomy" id="220927"/>
    <lineage>
        <taxon>Bacteria</taxon>
        <taxon>Bacillati</taxon>
        <taxon>Actinomycetota</taxon>
        <taxon>Actinomycetes</taxon>
        <taxon>Mycobacteriales</taxon>
        <taxon>Mycobacteriaceae</taxon>
        <taxon>Mycobacterium</taxon>
        <taxon>Mycobacterium simiae complex</taxon>
    </lineage>
</organism>
<dbReference type="EMBL" id="LQPR01000076">
    <property type="protein sequence ID" value="ORW65116.1"/>
    <property type="molecule type" value="Genomic_DNA"/>
</dbReference>
<dbReference type="InterPro" id="IPR011251">
    <property type="entry name" value="Luciferase-like_dom"/>
</dbReference>
<dbReference type="RefSeq" id="WP_085258153.1">
    <property type="nucleotide sequence ID" value="NZ_AP022573.1"/>
</dbReference>
<keyword evidence="2" id="KW-0503">Monooxygenase</keyword>
<dbReference type="SUPFAM" id="SSF51679">
    <property type="entry name" value="Bacterial luciferase-like"/>
    <property type="match status" value="1"/>
</dbReference>
<dbReference type="Pfam" id="PF00296">
    <property type="entry name" value="Bac_luciferase"/>
    <property type="match status" value="1"/>
</dbReference>
<dbReference type="Proteomes" id="UP000193387">
    <property type="component" value="Unassembled WGS sequence"/>
</dbReference>
<name>A0AAJ3TUR4_9MYCO</name>
<evidence type="ECO:0000313" key="4">
    <source>
        <dbReference type="EMBL" id="ORW65116.1"/>
    </source>
</evidence>
<dbReference type="GO" id="GO:0004497">
    <property type="term" value="F:monooxygenase activity"/>
    <property type="evidence" value="ECO:0007669"/>
    <property type="project" value="UniProtKB-KW"/>
</dbReference>
<sequence>MELGVYSFAEMTRYPDGGRPIPPEKRVSEIIEEIELADQVGLDVYGLGEHHRRDFAVSNPAVVLAAAAARTHRIRLTSAATIISSDDPVRVFQEFATLDLVSGGRAEIMAGRGAFTESFPLFGYRLEDYDAVFREKLDLLLQLRNGGPITWSGKFRPALSEQTVFPPPVQQPLPVWLAVGGTLESAQRAGSLGLPMAIGIIAGDIRRFIALAELYRRVAAHSGNSQSARISINSHGYVATSMQRAVDDTYPAFLEGMHTFTGTPRHLLPSRERYARESEKNGALIAGTPEQVAEKILYQHRLFGHDRTLLQLSVGTLPHRQVLDAIELLGTQVAPLVRSELG</sequence>
<gene>
    <name evidence="4" type="ORF">AWC23_24500</name>
</gene>
<reference evidence="4 5" key="1">
    <citation type="submission" date="2016-01" db="EMBL/GenBank/DDBJ databases">
        <title>The new phylogeny of the genus Mycobacterium.</title>
        <authorList>
            <person name="Tarcisio F."/>
            <person name="Conor M."/>
            <person name="Antonella G."/>
            <person name="Elisabetta G."/>
            <person name="Giulia F.S."/>
            <person name="Sara T."/>
            <person name="Anna F."/>
            <person name="Clotilde B."/>
            <person name="Roberto B."/>
            <person name="Veronica D.S."/>
            <person name="Fabio R."/>
            <person name="Monica P."/>
            <person name="Olivier J."/>
            <person name="Enrico T."/>
            <person name="Nicola S."/>
        </authorList>
    </citation>
    <scope>NUCLEOTIDE SEQUENCE [LARGE SCALE GENOMIC DNA]</scope>
    <source>
        <strain evidence="4 5">DSM 44616</strain>
    </source>
</reference>
<dbReference type="AlphaFoldDB" id="A0AAJ3TUR4"/>
<dbReference type="InterPro" id="IPR050766">
    <property type="entry name" value="Bact_Lucif_Oxidored"/>
</dbReference>
<accession>A0AAJ3TUR4</accession>
<evidence type="ECO:0000256" key="2">
    <source>
        <dbReference type="ARBA" id="ARBA00023033"/>
    </source>
</evidence>
<feature type="domain" description="Luciferase-like" evidence="3">
    <location>
        <begin position="2"/>
        <end position="303"/>
    </location>
</feature>
<dbReference type="PANTHER" id="PTHR30137">
    <property type="entry name" value="LUCIFERASE-LIKE MONOOXYGENASE"/>
    <property type="match status" value="1"/>
</dbReference>
<evidence type="ECO:0000259" key="3">
    <source>
        <dbReference type="Pfam" id="PF00296"/>
    </source>
</evidence>
<evidence type="ECO:0000313" key="5">
    <source>
        <dbReference type="Proteomes" id="UP000193387"/>
    </source>
</evidence>
<keyword evidence="5" id="KW-1185">Reference proteome</keyword>
<evidence type="ECO:0000256" key="1">
    <source>
        <dbReference type="ARBA" id="ARBA00023002"/>
    </source>
</evidence>
<protein>
    <submittedName>
        <fullName evidence="4">Luciferase</fullName>
    </submittedName>
</protein>